<evidence type="ECO:0000313" key="3">
    <source>
        <dbReference type="Proteomes" id="UP000298133"/>
    </source>
</evidence>
<dbReference type="PANTHER" id="PTHR43031">
    <property type="entry name" value="FAD-DEPENDENT OXIDOREDUCTASE"/>
    <property type="match status" value="1"/>
</dbReference>
<proteinExistence type="predicted"/>
<organism evidence="2 3">
    <name type="scientific">Gammaproteobacteria bacterium LSUCC0057</name>
    <dbReference type="NCBI Taxonomy" id="2559237"/>
    <lineage>
        <taxon>Bacteria</taxon>
        <taxon>Pseudomonadati</taxon>
        <taxon>Pseudomonadota</taxon>
        <taxon>Gammaproteobacteria</taxon>
        <taxon>Cellvibrionales</taxon>
        <taxon>Porticoccaceae</taxon>
        <taxon>SAR92 clade</taxon>
    </lineage>
</organism>
<dbReference type="Proteomes" id="UP000298133">
    <property type="component" value="Unassembled WGS sequence"/>
</dbReference>
<dbReference type="EMBL" id="SPIA01000004">
    <property type="protein sequence ID" value="TFH67313.1"/>
    <property type="molecule type" value="Genomic_DNA"/>
</dbReference>
<dbReference type="InterPro" id="IPR036873">
    <property type="entry name" value="Rhodanese-like_dom_sf"/>
</dbReference>
<name>A0A4Y8UJ32_9GAMM</name>
<dbReference type="PROSITE" id="PS50206">
    <property type="entry name" value="RHODANESE_3"/>
    <property type="match status" value="1"/>
</dbReference>
<dbReference type="InterPro" id="IPR001763">
    <property type="entry name" value="Rhodanese-like_dom"/>
</dbReference>
<feature type="domain" description="Rhodanese" evidence="1">
    <location>
        <begin position="21"/>
        <end position="110"/>
    </location>
</feature>
<evidence type="ECO:0000313" key="2">
    <source>
        <dbReference type="EMBL" id="TFH67313.1"/>
    </source>
</evidence>
<dbReference type="Gene3D" id="3.40.250.10">
    <property type="entry name" value="Rhodanese-like domain"/>
    <property type="match status" value="1"/>
</dbReference>
<accession>A0A4Y8UJ32</accession>
<reference evidence="2 3" key="1">
    <citation type="submission" date="2019-03" db="EMBL/GenBank/DDBJ databases">
        <title>Draft genome of Gammaproteobacteria bacterium LSUCC0057, a member of the SAR92 clade.</title>
        <authorList>
            <person name="Lanclos V.C."/>
            <person name="Doiron C."/>
            <person name="Henson M.W."/>
            <person name="Thrash J.C."/>
        </authorList>
    </citation>
    <scope>NUCLEOTIDE SEQUENCE [LARGE SCALE GENOMIC DNA]</scope>
    <source>
        <strain evidence="2 3">LSUCC0057</strain>
    </source>
</reference>
<dbReference type="AlphaFoldDB" id="A0A4Y8UJ32"/>
<sequence length="120" mass="12862">MLERSRGGKPLTPAQVVAELNAERAILLDVRDAKEYNSGHIHGALHIPHSKVAARLGELHKHREKTIILACKMGQSAAATGKLLTKNGYTVRRLGGGMMEWGSQGMPVVTAKSAGKNKEG</sequence>
<dbReference type="SMART" id="SM00450">
    <property type="entry name" value="RHOD"/>
    <property type="match status" value="1"/>
</dbReference>
<evidence type="ECO:0000259" key="1">
    <source>
        <dbReference type="PROSITE" id="PS50206"/>
    </source>
</evidence>
<dbReference type="SUPFAM" id="SSF52821">
    <property type="entry name" value="Rhodanese/Cell cycle control phosphatase"/>
    <property type="match status" value="1"/>
</dbReference>
<dbReference type="OrthoDB" id="9808735at2"/>
<keyword evidence="3" id="KW-1185">Reference proteome</keyword>
<dbReference type="CDD" id="cd00158">
    <property type="entry name" value="RHOD"/>
    <property type="match status" value="1"/>
</dbReference>
<dbReference type="Pfam" id="PF00581">
    <property type="entry name" value="Rhodanese"/>
    <property type="match status" value="1"/>
</dbReference>
<gene>
    <name evidence="2" type="ORF">E3W66_09310</name>
</gene>
<protein>
    <submittedName>
        <fullName evidence="2">Rhodanese-like domain-containing protein</fullName>
    </submittedName>
</protein>
<dbReference type="PANTHER" id="PTHR43031:SF18">
    <property type="entry name" value="RHODANESE-RELATED SULFURTRANSFERASES"/>
    <property type="match status" value="1"/>
</dbReference>
<comment type="caution">
    <text evidence="2">The sequence shown here is derived from an EMBL/GenBank/DDBJ whole genome shotgun (WGS) entry which is preliminary data.</text>
</comment>
<dbReference type="InterPro" id="IPR050229">
    <property type="entry name" value="GlpE_sulfurtransferase"/>
</dbReference>